<dbReference type="GeneID" id="80402748"/>
<dbReference type="RefSeq" id="WP_280173705.1">
    <property type="nucleotide sequence ID" value="NZ_CAWQZC010000050.1"/>
</dbReference>
<keyword evidence="3" id="KW-1185">Reference proteome</keyword>
<keyword evidence="2" id="KW-0067">ATP-binding</keyword>
<name>A0A1K9Z2E6_9GAMM</name>
<evidence type="ECO:0000313" key="4">
    <source>
        <dbReference type="Proteomes" id="UP000183794"/>
    </source>
</evidence>
<evidence type="ECO:0000313" key="1">
    <source>
        <dbReference type="EMBL" id="SGY86241.1"/>
    </source>
</evidence>
<proteinExistence type="predicted"/>
<gene>
    <name evidence="1" type="ORF">MT2528_1002</name>
    <name evidence="2" type="ORF">NVI5450_0974</name>
</gene>
<reference evidence="1 3" key="2">
    <citation type="submission" date="2016-11" db="EMBL/GenBank/DDBJ databases">
        <authorList>
            <person name="Klemetsen T."/>
        </authorList>
    </citation>
    <scope>NUCLEOTIDE SEQUENCE [LARGE SCALE GENOMIC DNA]</scope>
    <source>
        <strain evidence="1">MT 2528</strain>
    </source>
</reference>
<dbReference type="Proteomes" id="UP000183794">
    <property type="component" value="Unassembled WGS sequence"/>
</dbReference>
<dbReference type="EMBL" id="FPLJ01000030">
    <property type="protein sequence ID" value="SGY86241.1"/>
    <property type="molecule type" value="Genomic_DNA"/>
</dbReference>
<organism evidence="2 4">
    <name type="scientific">Moritella viscosa</name>
    <dbReference type="NCBI Taxonomy" id="80854"/>
    <lineage>
        <taxon>Bacteria</taxon>
        <taxon>Pseudomonadati</taxon>
        <taxon>Pseudomonadota</taxon>
        <taxon>Gammaproteobacteria</taxon>
        <taxon>Alteromonadales</taxon>
        <taxon>Moritellaceae</taxon>
        <taxon>Moritella</taxon>
    </lineage>
</organism>
<evidence type="ECO:0000313" key="2">
    <source>
        <dbReference type="EMBL" id="SGY89269.1"/>
    </source>
</evidence>
<evidence type="ECO:0000313" key="3">
    <source>
        <dbReference type="Proteomes" id="UP000182660"/>
    </source>
</evidence>
<keyword evidence="2" id="KW-0547">Nucleotide-binding</keyword>
<sequence length="42" mass="4702">MSMASRLLNKDSGSVIIDNQDILDWDSKALVQKLAVLRQSNK</sequence>
<dbReference type="GO" id="GO:0005524">
    <property type="term" value="F:ATP binding"/>
    <property type="evidence" value="ECO:0007669"/>
    <property type="project" value="UniProtKB-KW"/>
</dbReference>
<reference evidence="2 4" key="1">
    <citation type="submission" date="2016-11" db="EMBL/GenBank/DDBJ databases">
        <authorList>
            <person name="Jaros S."/>
            <person name="Januszkiewicz K."/>
            <person name="Wedrychowicz H."/>
        </authorList>
    </citation>
    <scope>NUCLEOTIDE SEQUENCE [LARGE SCALE GENOMIC DNA]</scope>
    <source>
        <strain evidence="2">NVI 5450</strain>
    </source>
</reference>
<accession>A0A1K9Z2E6</accession>
<protein>
    <submittedName>
        <fullName evidence="2">Ferric anguibactin transport ATP-binding protein</fullName>
    </submittedName>
</protein>
<dbReference type="Proteomes" id="UP000182660">
    <property type="component" value="Unassembled WGS sequence"/>
</dbReference>
<dbReference type="EMBL" id="FPLD01000035">
    <property type="protein sequence ID" value="SGY89269.1"/>
    <property type="molecule type" value="Genomic_DNA"/>
</dbReference>
<dbReference type="AlphaFoldDB" id="A0A1K9Z2E6"/>